<evidence type="ECO:0000256" key="1">
    <source>
        <dbReference type="ARBA" id="ARBA00004613"/>
    </source>
</evidence>
<keyword evidence="5 7" id="KW-0732">Signal</keyword>
<keyword evidence="6" id="KW-0051">Antiviral defense</keyword>
<dbReference type="PANTHER" id="PTHR31943:SF1">
    <property type="entry name" value="INTERFERON LAMBDA-2-RELATED"/>
    <property type="match status" value="1"/>
</dbReference>
<evidence type="ECO:0000313" key="8">
    <source>
        <dbReference type="EMBL" id="ANQ43300.1"/>
    </source>
</evidence>
<organism evidence="8">
    <name type="scientific">Xenopus tropicalis</name>
    <name type="common">Western clawed frog</name>
    <name type="synonym">Silurana tropicalis</name>
    <dbReference type="NCBI Taxonomy" id="8364"/>
    <lineage>
        <taxon>Eukaryota</taxon>
        <taxon>Metazoa</taxon>
        <taxon>Chordata</taxon>
        <taxon>Craniata</taxon>
        <taxon>Vertebrata</taxon>
        <taxon>Euteleostomi</taxon>
        <taxon>Amphibia</taxon>
        <taxon>Batrachia</taxon>
        <taxon>Anura</taxon>
        <taxon>Pipoidea</taxon>
        <taxon>Pipidae</taxon>
        <taxon>Xenopodinae</taxon>
        <taxon>Xenopus</taxon>
        <taxon>Silurana</taxon>
    </lineage>
</organism>
<dbReference type="GO" id="GO:0051607">
    <property type="term" value="P:defense response to virus"/>
    <property type="evidence" value="ECO:0007669"/>
    <property type="project" value="UniProtKB-KW"/>
</dbReference>
<dbReference type="GO" id="GO:0005615">
    <property type="term" value="C:extracellular space"/>
    <property type="evidence" value="ECO:0007669"/>
    <property type="project" value="UniProtKB-KW"/>
</dbReference>
<proteinExistence type="inferred from homology"/>
<dbReference type="AlphaFoldDB" id="A0A1B1FFS0"/>
<evidence type="ECO:0000256" key="2">
    <source>
        <dbReference type="ARBA" id="ARBA00008717"/>
    </source>
</evidence>
<dbReference type="PANTHER" id="PTHR31943">
    <property type="entry name" value="INTERLEUKIN-28 AND 29"/>
    <property type="match status" value="1"/>
</dbReference>
<evidence type="ECO:0000256" key="6">
    <source>
        <dbReference type="ARBA" id="ARBA00023118"/>
    </source>
</evidence>
<comment type="similarity">
    <text evidence="2">Belongs to the lambda interferon family.</text>
</comment>
<dbReference type="GO" id="GO:0007259">
    <property type="term" value="P:cell surface receptor signaling pathway via JAK-STAT"/>
    <property type="evidence" value="ECO:0007669"/>
    <property type="project" value="InterPro"/>
</dbReference>
<keyword evidence="4" id="KW-0964">Secreted</keyword>
<comment type="subcellular location">
    <subcellularLocation>
        <location evidence="1">Secreted</location>
    </subcellularLocation>
</comment>
<accession>A0A1B1FFS0</accession>
<dbReference type="InterPro" id="IPR029177">
    <property type="entry name" value="INF_lambda"/>
</dbReference>
<reference evidence="8" key="1">
    <citation type="journal article" date="2016" name="Sci. Rep.">
        <title>Expansion of amphibian intronless interferons revises the paradigm for interferon evolution and functional diversity.</title>
        <authorList>
            <person name="Sang Y."/>
            <person name="Liu Q."/>
            <person name="Lee J."/>
            <person name="Ma W."/>
            <person name="McVey D.S."/>
            <person name="Blecha F."/>
        </authorList>
    </citation>
    <scope>NUCLEOTIDE SEQUENCE</scope>
    <source>
        <strain evidence="8">Ifnl2</strain>
    </source>
</reference>
<evidence type="ECO:0000256" key="4">
    <source>
        <dbReference type="ARBA" id="ARBA00022525"/>
    </source>
</evidence>
<dbReference type="GO" id="GO:0050778">
    <property type="term" value="P:positive regulation of immune response"/>
    <property type="evidence" value="ECO:0007669"/>
    <property type="project" value="InterPro"/>
</dbReference>
<evidence type="ECO:0000256" key="3">
    <source>
        <dbReference type="ARBA" id="ARBA00022514"/>
    </source>
</evidence>
<dbReference type="Gene3D" id="1.20.1250.60">
    <property type="entry name" value="Interferon lambda"/>
    <property type="match status" value="1"/>
</dbReference>
<keyword evidence="3" id="KW-0202">Cytokine</keyword>
<dbReference type="EMBL" id="KU594555">
    <property type="protein sequence ID" value="ANQ43300.1"/>
    <property type="molecule type" value="Genomic_DNA"/>
</dbReference>
<dbReference type="Pfam" id="PF15177">
    <property type="entry name" value="IL28A"/>
    <property type="match status" value="2"/>
</dbReference>
<feature type="signal peptide" evidence="7">
    <location>
        <begin position="1"/>
        <end position="19"/>
    </location>
</feature>
<name>A0A1B1FFS0_XENTR</name>
<dbReference type="InterPro" id="IPR038326">
    <property type="entry name" value="IFN-lambda_sf"/>
</dbReference>
<dbReference type="FunFam" id="1.20.1250.60:FF:000003">
    <property type="entry name" value="Interferon lambda1"/>
    <property type="match status" value="1"/>
</dbReference>
<sequence>MEIPIRLAAMMVLLVTVTAHPHRRHCHMSRYRSVSPSDIRAVRRLHNEHEKSPFSDGIKCQKKLFRQKASVCDLKASDRLILTLERVTMAVDVLTNITDSPLSEFVSKPLEFFHSLEDDLKHCRYRVTVFYRQINASFSNNVCFPLQRKSPLYSDPPSQQLMPWLNHLKHFRERVSSQCVQDAVLLSLTQLLIEDVMCWANKE</sequence>
<evidence type="ECO:0000256" key="5">
    <source>
        <dbReference type="ARBA" id="ARBA00022729"/>
    </source>
</evidence>
<feature type="chain" id="PRO_5008522169" evidence="7">
    <location>
        <begin position="20"/>
        <end position="203"/>
    </location>
</feature>
<evidence type="ECO:0000256" key="7">
    <source>
        <dbReference type="SAM" id="SignalP"/>
    </source>
</evidence>
<dbReference type="GO" id="GO:0005125">
    <property type="term" value="F:cytokine activity"/>
    <property type="evidence" value="ECO:0007669"/>
    <property type="project" value="UniProtKB-KW"/>
</dbReference>
<protein>
    <submittedName>
        <fullName evidence="8">Type III interferon 2</fullName>
    </submittedName>
</protein>